<sequence length="91" mass="10198">MKRYRDKNGKLIKRLSEIEKLTAAEAATYYRVGGIYYSFVDFREYVYTATSDGLAEFRSFDGYTMFIPVAALGTFLPDVASAGMELVAVQA</sequence>
<dbReference type="Proteomes" id="UP001546774">
    <property type="component" value="Unassembled WGS sequence"/>
</dbReference>
<accession>A0ABV1H2J7</accession>
<dbReference type="EMBL" id="JBBMFS010000001">
    <property type="protein sequence ID" value="MEQ2553622.1"/>
    <property type="molecule type" value="Genomic_DNA"/>
</dbReference>
<evidence type="ECO:0008006" key="3">
    <source>
        <dbReference type="Google" id="ProtNLM"/>
    </source>
</evidence>
<keyword evidence="2" id="KW-1185">Reference proteome</keyword>
<evidence type="ECO:0000313" key="1">
    <source>
        <dbReference type="EMBL" id="MEQ2553622.1"/>
    </source>
</evidence>
<evidence type="ECO:0000313" key="2">
    <source>
        <dbReference type="Proteomes" id="UP001546774"/>
    </source>
</evidence>
<reference evidence="1" key="1">
    <citation type="submission" date="2024-03" db="EMBL/GenBank/DDBJ databases">
        <title>Human intestinal bacterial collection.</title>
        <authorList>
            <person name="Pauvert C."/>
            <person name="Hitch T.C.A."/>
            <person name="Clavel T."/>
        </authorList>
    </citation>
    <scope>NUCLEOTIDE SEQUENCE [LARGE SCALE GENOMIC DNA]</scope>
    <source>
        <strain evidence="1">CLA-AA-H89B</strain>
    </source>
</reference>
<protein>
    <recommendedName>
        <fullName evidence="3">DUF3298 domain-containing protein</fullName>
    </recommendedName>
</protein>
<proteinExistence type="predicted"/>
<gene>
    <name evidence="1" type="ORF">WMO37_01145</name>
</gene>
<comment type="caution">
    <text evidence="1">The sequence shown here is derived from an EMBL/GenBank/DDBJ whole genome shotgun (WGS) entry which is preliminary data.</text>
</comment>
<name>A0ABV1H2J7_9FIRM</name>
<organism evidence="1 2">
    <name type="scientific">Lachnospira intestinalis</name>
    <dbReference type="NCBI Taxonomy" id="3133158"/>
    <lineage>
        <taxon>Bacteria</taxon>
        <taxon>Bacillati</taxon>
        <taxon>Bacillota</taxon>
        <taxon>Clostridia</taxon>
        <taxon>Lachnospirales</taxon>
        <taxon>Lachnospiraceae</taxon>
        <taxon>Lachnospira</taxon>
    </lineage>
</organism>